<reference evidence="2" key="1">
    <citation type="submission" date="2018-06" db="EMBL/GenBank/DDBJ databases">
        <authorList>
            <person name="Martinez Ocampo F."/>
            <person name="Quiroz Castaneda R.E."/>
            <person name="Rojas Lopez X."/>
        </authorList>
    </citation>
    <scope>NUCLEOTIDE SEQUENCE [LARGE SCALE GENOMIC DNA]</scope>
    <source>
        <strain evidence="2">INIFAP02</strain>
    </source>
</reference>
<keyword evidence="2" id="KW-1185">Reference proteome</keyword>
<evidence type="ECO:0000313" key="1">
    <source>
        <dbReference type="EMBL" id="RAO95139.1"/>
    </source>
</evidence>
<sequence>MVCSDGSEFQLISWELDYLKESGELGVFIKKPNKLKEKPVTLYYDHNEKKFRTNNLNCWIWSIFDNNKYCLINSEWEDTVRVQLLFNLKTREVDIKSWQLEGKS</sequence>
<organism evidence="1 2">
    <name type="scientific">Mycoplasma wenyonii</name>
    <dbReference type="NCBI Taxonomy" id="65123"/>
    <lineage>
        <taxon>Bacteria</taxon>
        <taxon>Bacillati</taxon>
        <taxon>Mycoplasmatota</taxon>
        <taxon>Mollicutes</taxon>
        <taxon>Mycoplasmataceae</taxon>
        <taxon>Mycoplasma</taxon>
    </lineage>
</organism>
<gene>
    <name evidence="1" type="ORF">DNK47_01460</name>
</gene>
<dbReference type="Proteomes" id="UP000249762">
    <property type="component" value="Unassembled WGS sequence"/>
</dbReference>
<dbReference type="EMBL" id="QKVO01000003">
    <property type="protein sequence ID" value="RAO95139.1"/>
    <property type="molecule type" value="Genomic_DNA"/>
</dbReference>
<evidence type="ECO:0000313" key="2">
    <source>
        <dbReference type="Proteomes" id="UP000249762"/>
    </source>
</evidence>
<dbReference type="AlphaFoldDB" id="A0A328PVI8"/>
<protein>
    <submittedName>
        <fullName evidence="1">Uncharacterized protein</fullName>
    </submittedName>
</protein>
<dbReference type="RefSeq" id="WP_112665287.1">
    <property type="nucleotide sequence ID" value="NZ_QKVO01000003.1"/>
</dbReference>
<proteinExistence type="predicted"/>
<name>A0A328PVI8_9MOLU</name>
<accession>A0A328PVI8</accession>
<comment type="caution">
    <text evidence="1">The sequence shown here is derived from an EMBL/GenBank/DDBJ whole genome shotgun (WGS) entry which is preliminary data.</text>
</comment>